<evidence type="ECO:0000256" key="1">
    <source>
        <dbReference type="SAM" id="MobiDB-lite"/>
    </source>
</evidence>
<keyword evidence="3" id="KW-1185">Reference proteome</keyword>
<dbReference type="AlphaFoldDB" id="A1K5N6"/>
<dbReference type="eggNOG" id="COG3318">
    <property type="taxonomic scope" value="Bacteria"/>
</dbReference>
<reference evidence="2 3" key="1">
    <citation type="journal article" date="2006" name="Nat. Biotechnol.">
        <title>Complete genome of the mutualistic, N2-fixing grass endophyte Azoarcus sp. strain BH72.</title>
        <authorList>
            <person name="Krause A."/>
            <person name="Ramakumar A."/>
            <person name="Bartels D."/>
            <person name="Battistoni F."/>
            <person name="Bekel T."/>
            <person name="Boch J."/>
            <person name="Boehm M."/>
            <person name="Friedrich F."/>
            <person name="Hurek T."/>
            <person name="Krause L."/>
            <person name="Linke B."/>
            <person name="McHardy A.C."/>
            <person name="Sarkar A."/>
            <person name="Schneiker S."/>
            <person name="Syed A.A."/>
            <person name="Thauer R."/>
            <person name="Vorhoelter F.-J."/>
            <person name="Weidner S."/>
            <person name="Puehler A."/>
            <person name="Reinhold-Hurek B."/>
            <person name="Kaiser O."/>
            <person name="Goesmann A."/>
        </authorList>
    </citation>
    <scope>NUCLEOTIDE SEQUENCE [LARGE SCALE GENOMIC DNA]</scope>
    <source>
        <strain evidence="2 3">BH72</strain>
    </source>
</reference>
<dbReference type="InterPro" id="IPR004027">
    <property type="entry name" value="SEC_C_motif"/>
</dbReference>
<dbReference type="Pfam" id="PF02810">
    <property type="entry name" value="SEC-C"/>
    <property type="match status" value="1"/>
</dbReference>
<dbReference type="InterPro" id="IPR036255">
    <property type="entry name" value="YgfB-like_sf"/>
</dbReference>
<proteinExistence type="predicted"/>
<evidence type="ECO:0000313" key="2">
    <source>
        <dbReference type="EMBL" id="CAL94141.1"/>
    </source>
</evidence>
<name>A1K5N6_AZOSB</name>
<sequence>MSTAADQAHLMSDEDFEALEEMLTSDMVPEDCMDLEMLDGFLAGVLASPVPIATANWLPAVWSAHADEISFGSGSGAQRAIRLVLSYYNELVTTIGDEEEGWEPFCFAIAEGDSLKLAEEWMAGFAQGLELWPQDWEKTLPAAEAEALRAELDAILAPWGADEAAAASDEERLRWLEEAGERVSDIVAHWRELELAMPTPVAVELPSQPKPAGPGRNEPCPCGSGKKYKKCHGADA</sequence>
<dbReference type="HOGENOM" id="CLU_078487_0_0_4"/>
<protein>
    <recommendedName>
        <fullName evidence="4">YecA family protein</fullName>
    </recommendedName>
</protein>
<feature type="compositionally biased region" description="Basic residues" evidence="1">
    <location>
        <begin position="226"/>
        <end position="236"/>
    </location>
</feature>
<organism evidence="2 3">
    <name type="scientific">Azoarcus sp. (strain BH72)</name>
    <dbReference type="NCBI Taxonomy" id="418699"/>
    <lineage>
        <taxon>Bacteria</taxon>
        <taxon>Pseudomonadati</taxon>
        <taxon>Pseudomonadota</taxon>
        <taxon>Betaproteobacteria</taxon>
        <taxon>Rhodocyclales</taxon>
        <taxon>Zoogloeaceae</taxon>
        <taxon>Azoarcus</taxon>
    </lineage>
</organism>
<dbReference type="EMBL" id="AM406670">
    <property type="protein sequence ID" value="CAL94141.1"/>
    <property type="molecule type" value="Genomic_DNA"/>
</dbReference>
<dbReference type="eggNOG" id="COG0653">
    <property type="taxonomic scope" value="Bacteria"/>
</dbReference>
<dbReference type="NCBIfam" id="TIGR02292">
    <property type="entry name" value="ygfB_yecA"/>
    <property type="match status" value="1"/>
</dbReference>
<evidence type="ECO:0000313" key="3">
    <source>
        <dbReference type="Proteomes" id="UP000002588"/>
    </source>
</evidence>
<dbReference type="STRING" id="62928.azo1524"/>
<gene>
    <name evidence="2" type="ordered locus">azo1524</name>
</gene>
<dbReference type="SUPFAM" id="SSF103642">
    <property type="entry name" value="Sec-C motif"/>
    <property type="match status" value="1"/>
</dbReference>
<dbReference type="InterPro" id="IPR011978">
    <property type="entry name" value="YgfB-like"/>
</dbReference>
<dbReference type="RefSeq" id="WP_011765257.1">
    <property type="nucleotide sequence ID" value="NC_008702.1"/>
</dbReference>
<dbReference type="Pfam" id="PF03695">
    <property type="entry name" value="UPF0149"/>
    <property type="match status" value="1"/>
</dbReference>
<dbReference type="SUPFAM" id="SSF101327">
    <property type="entry name" value="YgfB-like"/>
    <property type="match status" value="1"/>
</dbReference>
<feature type="region of interest" description="Disordered" evidence="1">
    <location>
        <begin position="205"/>
        <end position="236"/>
    </location>
</feature>
<dbReference type="KEGG" id="azo:azo1524"/>
<evidence type="ECO:0008006" key="4">
    <source>
        <dbReference type="Google" id="ProtNLM"/>
    </source>
</evidence>
<dbReference type="Proteomes" id="UP000002588">
    <property type="component" value="Chromosome"/>
</dbReference>
<accession>A1K5N6</accession>
<dbReference type="Gene3D" id="3.10.450.50">
    <property type="match status" value="1"/>
</dbReference>